<proteinExistence type="predicted"/>
<organism evidence="1">
    <name type="scientific">Siphoviridae sp. ctOow3</name>
    <dbReference type="NCBI Taxonomy" id="2826315"/>
    <lineage>
        <taxon>Viruses</taxon>
        <taxon>Duplodnaviria</taxon>
        <taxon>Heunggongvirae</taxon>
        <taxon>Uroviricota</taxon>
        <taxon>Caudoviricetes</taxon>
    </lineage>
</organism>
<name>A0A8S5QZP5_9CAUD</name>
<sequence>MGLFKQKNANAFEPQKTKAEIYLEKRGVTGLSEKSHGQVMKIANDIAGNGWAKAGLALSFAKLEEQAKVGYLSALVEQNWILIEQNQQIINELKKLNAK</sequence>
<dbReference type="EMBL" id="BK015773">
    <property type="protein sequence ID" value="DAE24394.1"/>
    <property type="molecule type" value="Genomic_DNA"/>
</dbReference>
<evidence type="ECO:0000313" key="1">
    <source>
        <dbReference type="EMBL" id="DAE24394.1"/>
    </source>
</evidence>
<protein>
    <submittedName>
        <fullName evidence="1">Uncharacterized protein</fullName>
    </submittedName>
</protein>
<reference evidence="1" key="1">
    <citation type="journal article" date="2021" name="Proc. Natl. Acad. Sci. U.S.A.">
        <title>A Catalog of Tens of Thousands of Viruses from Human Metagenomes Reveals Hidden Associations with Chronic Diseases.</title>
        <authorList>
            <person name="Tisza M.J."/>
            <person name="Buck C.B."/>
        </authorList>
    </citation>
    <scope>NUCLEOTIDE SEQUENCE</scope>
    <source>
        <strain evidence="1">CtOow3</strain>
    </source>
</reference>
<accession>A0A8S5QZP5</accession>